<proteinExistence type="predicted"/>
<accession>A0ABD1NPX7</accession>
<gene>
    <name evidence="1" type="ORF">Fmac_003533</name>
</gene>
<name>A0ABD1NPX7_9FABA</name>
<comment type="caution">
    <text evidence="1">The sequence shown here is derived from an EMBL/GenBank/DDBJ whole genome shotgun (WGS) entry which is preliminary data.</text>
</comment>
<sequence length="365" mass="42523">MDTSKPQSSKQLKEHLQHHQEPFSLPSYLVERSYMFENFNSHSSNIYSAKNLKWSIKYDIHKIRKRLLHATGMLRSLLYKFIPTVGNPEFSNWDEDHNNDLYYVHELTAVTQATQQTNSLKTLAVPGHFTNHDFQDKVLPANVMFQTFTLPKLRRSEVDTGIKEYWINSKDNRKQYGTGSEWKEPLPHAVSAFKSSERKVTPIPTLSHKLVRKLLAKSNILKFRRARRDKLKAMVDTASLCGRNRRNQIWFDCVEKDRVFHENGGKSVSSKAVSESQDFESTIHEHFSLLEKQYREVKKMSHLLYAEACVISEEWKSFQIVNWEIYMEIGDSITDDIVKEIINLFLTAHVHGKHAYSLGLHNQAN</sequence>
<dbReference type="AlphaFoldDB" id="A0ABD1NPX7"/>
<evidence type="ECO:0000313" key="2">
    <source>
        <dbReference type="Proteomes" id="UP001603857"/>
    </source>
</evidence>
<dbReference type="EMBL" id="JBGMDY010000001">
    <property type="protein sequence ID" value="KAL2349533.1"/>
    <property type="molecule type" value="Genomic_DNA"/>
</dbReference>
<reference evidence="1 2" key="1">
    <citation type="submission" date="2024-08" db="EMBL/GenBank/DDBJ databases">
        <title>Insights into the chromosomal genome structure of Flemingia macrophylla.</title>
        <authorList>
            <person name="Ding Y."/>
            <person name="Zhao Y."/>
            <person name="Bi W."/>
            <person name="Wu M."/>
            <person name="Zhao G."/>
            <person name="Gong Y."/>
            <person name="Li W."/>
            <person name="Zhang P."/>
        </authorList>
    </citation>
    <scope>NUCLEOTIDE SEQUENCE [LARGE SCALE GENOMIC DNA]</scope>
    <source>
        <strain evidence="1">DYQJB</strain>
        <tissue evidence="1">Leaf</tissue>
    </source>
</reference>
<keyword evidence="2" id="KW-1185">Reference proteome</keyword>
<protein>
    <submittedName>
        <fullName evidence="1">Uncharacterized protein</fullName>
    </submittedName>
</protein>
<organism evidence="1 2">
    <name type="scientific">Flemingia macrophylla</name>
    <dbReference type="NCBI Taxonomy" id="520843"/>
    <lineage>
        <taxon>Eukaryota</taxon>
        <taxon>Viridiplantae</taxon>
        <taxon>Streptophyta</taxon>
        <taxon>Embryophyta</taxon>
        <taxon>Tracheophyta</taxon>
        <taxon>Spermatophyta</taxon>
        <taxon>Magnoliopsida</taxon>
        <taxon>eudicotyledons</taxon>
        <taxon>Gunneridae</taxon>
        <taxon>Pentapetalae</taxon>
        <taxon>rosids</taxon>
        <taxon>fabids</taxon>
        <taxon>Fabales</taxon>
        <taxon>Fabaceae</taxon>
        <taxon>Papilionoideae</taxon>
        <taxon>50 kb inversion clade</taxon>
        <taxon>NPAAA clade</taxon>
        <taxon>indigoferoid/millettioid clade</taxon>
        <taxon>Phaseoleae</taxon>
        <taxon>Flemingia</taxon>
    </lineage>
</organism>
<dbReference type="PANTHER" id="PTHR37613:SF3">
    <property type="entry name" value="DUF4378 DOMAIN-CONTAINING PROTEIN"/>
    <property type="match status" value="1"/>
</dbReference>
<dbReference type="PANTHER" id="PTHR37613">
    <property type="entry name" value="DUF4378 DOMAIN PROTEIN"/>
    <property type="match status" value="1"/>
</dbReference>
<evidence type="ECO:0000313" key="1">
    <source>
        <dbReference type="EMBL" id="KAL2349533.1"/>
    </source>
</evidence>
<dbReference type="Proteomes" id="UP001603857">
    <property type="component" value="Unassembled WGS sequence"/>
</dbReference>